<dbReference type="Pfam" id="PF20059">
    <property type="entry name" value="DUF6458"/>
    <property type="match status" value="1"/>
</dbReference>
<feature type="domain" description="DUF6458" evidence="2">
    <location>
        <begin position="1"/>
        <end position="63"/>
    </location>
</feature>
<dbReference type="AlphaFoldDB" id="A0A1I0WEZ7"/>
<feature type="transmembrane region" description="Helical" evidence="1">
    <location>
        <begin position="35"/>
        <end position="53"/>
    </location>
</feature>
<dbReference type="InterPro" id="IPR045597">
    <property type="entry name" value="DUF6458"/>
</dbReference>
<sequence length="70" mass="7620">MGIGIGILLLVIGLILLFAIKEFPQSVQDVVDPATVGWILVIAGVLALVLGLVMNNQRSRTTHVEERREL</sequence>
<evidence type="ECO:0000313" key="4">
    <source>
        <dbReference type="EMBL" id="SFA87302.1"/>
    </source>
</evidence>
<organism evidence="4 5">
    <name type="scientific">Nocardioides alpinus</name>
    <dbReference type="NCBI Taxonomy" id="748909"/>
    <lineage>
        <taxon>Bacteria</taxon>
        <taxon>Bacillati</taxon>
        <taxon>Actinomycetota</taxon>
        <taxon>Actinomycetes</taxon>
        <taxon>Propionibacteriales</taxon>
        <taxon>Nocardioidaceae</taxon>
        <taxon>Nocardioides</taxon>
    </lineage>
</organism>
<evidence type="ECO:0000313" key="5">
    <source>
        <dbReference type="Proteomes" id="UP000199113"/>
    </source>
</evidence>
<dbReference type="EMBL" id="PJBV01000035">
    <property type="protein sequence ID" value="PKH37888.1"/>
    <property type="molecule type" value="Genomic_DNA"/>
</dbReference>
<evidence type="ECO:0000313" key="6">
    <source>
        <dbReference type="Proteomes" id="UP000233565"/>
    </source>
</evidence>
<protein>
    <recommendedName>
        <fullName evidence="2">DUF6458 domain-containing protein</fullName>
    </recommendedName>
</protein>
<evidence type="ECO:0000259" key="2">
    <source>
        <dbReference type="Pfam" id="PF20059"/>
    </source>
</evidence>
<proteinExistence type="predicted"/>
<reference evidence="4" key="1">
    <citation type="submission" date="2016-10" db="EMBL/GenBank/DDBJ databases">
        <authorList>
            <person name="de Groot N.N."/>
        </authorList>
    </citation>
    <scope>NUCLEOTIDE SEQUENCE [LARGE SCALE GENOMIC DNA]</scope>
    <source>
        <strain evidence="4">CGMCC 1.10697</strain>
    </source>
</reference>
<accession>A0A1I0WEZ7</accession>
<keyword evidence="1" id="KW-1133">Transmembrane helix</keyword>
<dbReference type="RefSeq" id="WP_091194912.1">
    <property type="nucleotide sequence ID" value="NZ_FOKC01000001.1"/>
</dbReference>
<reference evidence="3 6" key="2">
    <citation type="submission" date="2017-12" db="EMBL/GenBank/DDBJ databases">
        <title>Pharmacopeia of the Arctic Ocean.</title>
        <authorList>
            <person name="Collins E."/>
            <person name="Ducluzeau A.-L."/>
        </authorList>
    </citation>
    <scope>NUCLEOTIDE SEQUENCE [LARGE SCALE GENOMIC DNA]</scope>
    <source>
        <strain evidence="3 6">DSM 23325</strain>
    </source>
</reference>
<keyword evidence="6" id="KW-1185">Reference proteome</keyword>
<evidence type="ECO:0000256" key="1">
    <source>
        <dbReference type="SAM" id="Phobius"/>
    </source>
</evidence>
<keyword evidence="1" id="KW-0812">Transmembrane</keyword>
<keyword evidence="1" id="KW-0472">Membrane</keyword>
<gene>
    <name evidence="3" type="ORF">CXG46_21115</name>
    <name evidence="4" type="ORF">SAMN05192575_101959</name>
</gene>
<dbReference type="EMBL" id="FOKC01000001">
    <property type="protein sequence ID" value="SFA87302.1"/>
    <property type="molecule type" value="Genomic_DNA"/>
</dbReference>
<dbReference type="Proteomes" id="UP000199113">
    <property type="component" value="Unassembled WGS sequence"/>
</dbReference>
<dbReference type="STRING" id="748909.SAMN05192575_101959"/>
<evidence type="ECO:0000313" key="3">
    <source>
        <dbReference type="EMBL" id="PKH37888.1"/>
    </source>
</evidence>
<name>A0A1I0WEZ7_9ACTN</name>
<dbReference type="Proteomes" id="UP000233565">
    <property type="component" value="Unassembled WGS sequence"/>
</dbReference>